<keyword evidence="4" id="KW-1185">Reference proteome</keyword>
<feature type="domain" description="J" evidence="2">
    <location>
        <begin position="13"/>
        <end position="74"/>
    </location>
</feature>
<evidence type="ECO:0000259" key="2">
    <source>
        <dbReference type="PROSITE" id="PS50076"/>
    </source>
</evidence>
<dbReference type="InterPro" id="IPR001623">
    <property type="entry name" value="DnaJ_domain"/>
</dbReference>
<proteinExistence type="predicted"/>
<dbReference type="Pfam" id="PF00226">
    <property type="entry name" value="DnaJ"/>
    <property type="match status" value="1"/>
</dbReference>
<dbReference type="CDD" id="cd06257">
    <property type="entry name" value="DnaJ"/>
    <property type="match status" value="1"/>
</dbReference>
<dbReference type="PANTHER" id="PTHR44145">
    <property type="entry name" value="DNAJ HOMOLOG SUBFAMILY A MEMBER 3, MITOCHONDRIAL"/>
    <property type="match status" value="1"/>
</dbReference>
<gene>
    <name evidence="3" type="ORF">FISHEDRAFT_20784</name>
</gene>
<evidence type="ECO:0000313" key="3">
    <source>
        <dbReference type="EMBL" id="KIY51893.1"/>
    </source>
</evidence>
<dbReference type="PANTHER" id="PTHR44145:SF3">
    <property type="entry name" value="DNAJ HOMOLOG SUBFAMILY A MEMBER 3, MITOCHONDRIAL"/>
    <property type="match status" value="1"/>
</dbReference>
<dbReference type="PROSITE" id="PS50076">
    <property type="entry name" value="DNAJ_2"/>
    <property type="match status" value="1"/>
</dbReference>
<organism evidence="3 4">
    <name type="scientific">Fistulina hepatica ATCC 64428</name>
    <dbReference type="NCBI Taxonomy" id="1128425"/>
    <lineage>
        <taxon>Eukaryota</taxon>
        <taxon>Fungi</taxon>
        <taxon>Dikarya</taxon>
        <taxon>Basidiomycota</taxon>
        <taxon>Agaricomycotina</taxon>
        <taxon>Agaricomycetes</taxon>
        <taxon>Agaricomycetidae</taxon>
        <taxon>Agaricales</taxon>
        <taxon>Fistulinaceae</taxon>
        <taxon>Fistulina</taxon>
    </lineage>
</organism>
<dbReference type="AlphaFoldDB" id="A0A0D7AM83"/>
<dbReference type="OrthoDB" id="445556at2759"/>
<dbReference type="SUPFAM" id="SSF46565">
    <property type="entry name" value="Chaperone J-domain"/>
    <property type="match status" value="1"/>
</dbReference>
<dbReference type="EMBL" id="KN881647">
    <property type="protein sequence ID" value="KIY51893.1"/>
    <property type="molecule type" value="Genomic_DNA"/>
</dbReference>
<reference evidence="3 4" key="1">
    <citation type="journal article" date="2015" name="Fungal Genet. Biol.">
        <title>Evolution of novel wood decay mechanisms in Agaricales revealed by the genome sequences of Fistulina hepatica and Cylindrobasidium torrendii.</title>
        <authorList>
            <person name="Floudas D."/>
            <person name="Held B.W."/>
            <person name="Riley R."/>
            <person name="Nagy L.G."/>
            <person name="Koehler G."/>
            <person name="Ransdell A.S."/>
            <person name="Younus H."/>
            <person name="Chow J."/>
            <person name="Chiniquy J."/>
            <person name="Lipzen A."/>
            <person name="Tritt A."/>
            <person name="Sun H."/>
            <person name="Haridas S."/>
            <person name="LaButti K."/>
            <person name="Ohm R.A."/>
            <person name="Kues U."/>
            <person name="Blanchette R.A."/>
            <person name="Grigoriev I.V."/>
            <person name="Minto R.E."/>
            <person name="Hibbett D.S."/>
        </authorList>
    </citation>
    <scope>NUCLEOTIDE SEQUENCE [LARGE SCALE GENOMIC DNA]</scope>
    <source>
        <strain evidence="3 4">ATCC 64428</strain>
    </source>
</reference>
<evidence type="ECO:0000256" key="1">
    <source>
        <dbReference type="ARBA" id="ARBA00023186"/>
    </source>
</evidence>
<feature type="non-terminal residue" evidence="3">
    <location>
        <position position="80"/>
    </location>
</feature>
<accession>A0A0D7AM83</accession>
<keyword evidence="1" id="KW-0143">Chaperone</keyword>
<name>A0A0D7AM83_9AGAR</name>
<dbReference type="Proteomes" id="UP000054144">
    <property type="component" value="Unassembled WGS sequence"/>
</dbReference>
<feature type="non-terminal residue" evidence="3">
    <location>
        <position position="1"/>
    </location>
</feature>
<dbReference type="PRINTS" id="PR00625">
    <property type="entry name" value="JDOMAIN"/>
</dbReference>
<dbReference type="InterPro" id="IPR051938">
    <property type="entry name" value="Apopto_cytoskel_mod"/>
</dbReference>
<dbReference type="InterPro" id="IPR036869">
    <property type="entry name" value="J_dom_sf"/>
</dbReference>
<dbReference type="Gene3D" id="1.10.287.110">
    <property type="entry name" value="DnaJ domain"/>
    <property type="match status" value="1"/>
</dbReference>
<protein>
    <recommendedName>
        <fullName evidence="2">J domain-containing protein</fullName>
    </recommendedName>
</protein>
<dbReference type="SMART" id="SM00271">
    <property type="entry name" value="DnaJ"/>
    <property type="match status" value="1"/>
</dbReference>
<evidence type="ECO:0000313" key="4">
    <source>
        <dbReference type="Proteomes" id="UP000054144"/>
    </source>
</evidence>
<sequence length="80" mass="9013">SNPYPFPSKAHPTPHEIFHLPATASQADIKARYFALVRIHHPDSVHGRNLTSAQRHERFQAVTKAYDILRGKVRSGNSTL</sequence>